<keyword evidence="3" id="KW-1185">Reference proteome</keyword>
<feature type="region of interest" description="Disordered" evidence="1">
    <location>
        <begin position="1"/>
        <end position="95"/>
    </location>
</feature>
<name>A0ABT2D1D0_9BURK</name>
<feature type="compositionally biased region" description="Basic and acidic residues" evidence="1">
    <location>
        <begin position="55"/>
        <end position="75"/>
    </location>
</feature>
<feature type="compositionally biased region" description="Basic and acidic residues" evidence="1">
    <location>
        <begin position="82"/>
        <end position="95"/>
    </location>
</feature>
<dbReference type="RefSeq" id="WP_258813039.1">
    <property type="nucleotide sequence ID" value="NZ_JANUGU010000006.1"/>
</dbReference>
<protein>
    <submittedName>
        <fullName evidence="2">Uncharacterized protein</fullName>
    </submittedName>
</protein>
<evidence type="ECO:0000313" key="3">
    <source>
        <dbReference type="Proteomes" id="UP001204621"/>
    </source>
</evidence>
<comment type="caution">
    <text evidence="2">The sequence shown here is derived from an EMBL/GenBank/DDBJ whole genome shotgun (WGS) entry which is preliminary data.</text>
</comment>
<evidence type="ECO:0000313" key="2">
    <source>
        <dbReference type="EMBL" id="MCS0659845.1"/>
    </source>
</evidence>
<dbReference type="Proteomes" id="UP001204621">
    <property type="component" value="Unassembled WGS sequence"/>
</dbReference>
<evidence type="ECO:0000256" key="1">
    <source>
        <dbReference type="SAM" id="MobiDB-lite"/>
    </source>
</evidence>
<gene>
    <name evidence="2" type="ORF">NX778_17370</name>
</gene>
<feature type="compositionally biased region" description="Basic and acidic residues" evidence="1">
    <location>
        <begin position="9"/>
        <end position="19"/>
    </location>
</feature>
<feature type="compositionally biased region" description="Basic and acidic residues" evidence="1">
    <location>
        <begin position="29"/>
        <end position="44"/>
    </location>
</feature>
<reference evidence="2 3" key="1">
    <citation type="submission" date="2022-08" db="EMBL/GenBank/DDBJ databases">
        <title>Reclassification of Massilia species as members of the genera Telluria, Duganella, Pseudoduganella, Mokoshia gen. nov. and Zemynaea gen. nov. using orthogonal and non-orthogonal genome-based approaches.</title>
        <authorList>
            <person name="Bowman J.P."/>
        </authorList>
    </citation>
    <scope>NUCLEOTIDE SEQUENCE [LARGE SCALE GENOMIC DNA]</scope>
    <source>
        <strain evidence="2 3">JCM 31606</strain>
    </source>
</reference>
<sequence>MGKLQSHIAADEAVLHGEGLDAGEALPDSGREFGKRLQDPRVAPERGLQLRPKRQRGDEERGEGGHRCEHPAIDRRGHRREKHEEGQREGKQQRL</sequence>
<accession>A0ABT2D1D0</accession>
<organism evidence="2 3">
    <name type="scientific">Massilia terrae</name>
    <dbReference type="NCBI Taxonomy" id="1811224"/>
    <lineage>
        <taxon>Bacteria</taxon>
        <taxon>Pseudomonadati</taxon>
        <taxon>Pseudomonadota</taxon>
        <taxon>Betaproteobacteria</taxon>
        <taxon>Burkholderiales</taxon>
        <taxon>Oxalobacteraceae</taxon>
        <taxon>Telluria group</taxon>
        <taxon>Massilia</taxon>
    </lineage>
</organism>
<dbReference type="EMBL" id="JANUGU010000006">
    <property type="protein sequence ID" value="MCS0659845.1"/>
    <property type="molecule type" value="Genomic_DNA"/>
</dbReference>
<proteinExistence type="predicted"/>